<dbReference type="GO" id="GO:0005524">
    <property type="term" value="F:ATP binding"/>
    <property type="evidence" value="ECO:0007669"/>
    <property type="project" value="UniProtKB-KW"/>
</dbReference>
<dbReference type="Gene3D" id="3.40.50.300">
    <property type="entry name" value="P-loop containing nucleotide triphosphate hydrolases"/>
    <property type="match status" value="1"/>
</dbReference>
<keyword evidence="5 11" id="KW-0067">ATP-binding</keyword>
<keyword evidence="4" id="KW-0547">Nucleotide-binding</keyword>
<dbReference type="SMART" id="SM00382">
    <property type="entry name" value="AAA"/>
    <property type="match status" value="1"/>
</dbReference>
<feature type="transmembrane region" description="Helical" evidence="8">
    <location>
        <begin position="170"/>
        <end position="190"/>
    </location>
</feature>
<evidence type="ECO:0000259" key="10">
    <source>
        <dbReference type="PROSITE" id="PS50929"/>
    </source>
</evidence>
<feature type="domain" description="ABC transporter" evidence="9">
    <location>
        <begin position="350"/>
        <end position="591"/>
    </location>
</feature>
<evidence type="ECO:0000313" key="12">
    <source>
        <dbReference type="Proteomes" id="UP000317550"/>
    </source>
</evidence>
<feature type="domain" description="ABC transmembrane type-1" evidence="10">
    <location>
        <begin position="35"/>
        <end position="316"/>
    </location>
</feature>
<dbReference type="PROSITE" id="PS50893">
    <property type="entry name" value="ABC_TRANSPORTER_2"/>
    <property type="match status" value="1"/>
</dbReference>
<reference evidence="12" key="1">
    <citation type="submission" date="2019-07" db="EMBL/GenBank/DDBJ databases">
        <title>Chitinimonas sp. nov., isolated from Ny-Alesund, arctica soil.</title>
        <authorList>
            <person name="Xu Q."/>
            <person name="Peng F."/>
        </authorList>
    </citation>
    <scope>NUCLEOTIDE SEQUENCE [LARGE SCALE GENOMIC DNA]</scope>
    <source>
        <strain evidence="12">R3-44</strain>
    </source>
</reference>
<dbReference type="InterPro" id="IPR036640">
    <property type="entry name" value="ABC1_TM_sf"/>
</dbReference>
<organism evidence="11 12">
    <name type="scientific">Chitinimonas arctica</name>
    <dbReference type="NCBI Taxonomy" id="2594795"/>
    <lineage>
        <taxon>Bacteria</taxon>
        <taxon>Pseudomonadati</taxon>
        <taxon>Pseudomonadota</taxon>
        <taxon>Betaproteobacteria</taxon>
        <taxon>Neisseriales</taxon>
        <taxon>Chitinibacteraceae</taxon>
        <taxon>Chitinimonas</taxon>
    </lineage>
</organism>
<dbReference type="SUPFAM" id="SSF90123">
    <property type="entry name" value="ABC transporter transmembrane region"/>
    <property type="match status" value="1"/>
</dbReference>
<keyword evidence="3 8" id="KW-0812">Transmembrane</keyword>
<protein>
    <submittedName>
        <fullName evidence="11">ATP-binding cassette domain-containing protein</fullName>
    </submittedName>
</protein>
<keyword evidence="2" id="KW-1003">Cell membrane</keyword>
<feature type="transmembrane region" description="Helical" evidence="8">
    <location>
        <begin position="143"/>
        <end position="164"/>
    </location>
</feature>
<dbReference type="InterPro" id="IPR003439">
    <property type="entry name" value="ABC_transporter-like_ATP-bd"/>
</dbReference>
<dbReference type="InterPro" id="IPR039421">
    <property type="entry name" value="Type_1_exporter"/>
</dbReference>
<evidence type="ECO:0000256" key="5">
    <source>
        <dbReference type="ARBA" id="ARBA00022840"/>
    </source>
</evidence>
<proteinExistence type="predicted"/>
<dbReference type="Proteomes" id="UP000317550">
    <property type="component" value="Chromosome"/>
</dbReference>
<evidence type="ECO:0000256" key="1">
    <source>
        <dbReference type="ARBA" id="ARBA00004651"/>
    </source>
</evidence>
<dbReference type="EMBL" id="CP041730">
    <property type="protein sequence ID" value="QDQ29367.1"/>
    <property type="molecule type" value="Genomic_DNA"/>
</dbReference>
<evidence type="ECO:0000256" key="7">
    <source>
        <dbReference type="ARBA" id="ARBA00023136"/>
    </source>
</evidence>
<dbReference type="InterPro" id="IPR003593">
    <property type="entry name" value="AAA+_ATPase"/>
</dbReference>
<feature type="transmembrane region" description="Helical" evidence="8">
    <location>
        <begin position="263"/>
        <end position="281"/>
    </location>
</feature>
<accession>A0A516SMH9</accession>
<dbReference type="GO" id="GO:0016887">
    <property type="term" value="F:ATP hydrolysis activity"/>
    <property type="evidence" value="ECO:0007669"/>
    <property type="project" value="InterPro"/>
</dbReference>
<feature type="transmembrane region" description="Helical" evidence="8">
    <location>
        <begin position="67"/>
        <end position="85"/>
    </location>
</feature>
<dbReference type="PROSITE" id="PS50929">
    <property type="entry name" value="ABC_TM1F"/>
    <property type="match status" value="1"/>
</dbReference>
<evidence type="ECO:0000256" key="6">
    <source>
        <dbReference type="ARBA" id="ARBA00022989"/>
    </source>
</evidence>
<dbReference type="Gene3D" id="1.20.1560.10">
    <property type="entry name" value="ABC transporter type 1, transmembrane domain"/>
    <property type="match status" value="1"/>
</dbReference>
<keyword evidence="6 8" id="KW-1133">Transmembrane helix</keyword>
<feature type="transmembrane region" description="Helical" evidence="8">
    <location>
        <begin position="21"/>
        <end position="47"/>
    </location>
</feature>
<dbReference type="GO" id="GO:0005886">
    <property type="term" value="C:plasma membrane"/>
    <property type="evidence" value="ECO:0007669"/>
    <property type="project" value="UniProtKB-SubCell"/>
</dbReference>
<dbReference type="InterPro" id="IPR011527">
    <property type="entry name" value="ABC1_TM_dom"/>
</dbReference>
<evidence type="ECO:0000256" key="3">
    <source>
        <dbReference type="ARBA" id="ARBA00022692"/>
    </source>
</evidence>
<dbReference type="OrthoDB" id="9806127at2"/>
<dbReference type="SUPFAM" id="SSF52540">
    <property type="entry name" value="P-loop containing nucleoside triphosphate hydrolases"/>
    <property type="match status" value="1"/>
</dbReference>
<dbReference type="InterPro" id="IPR027417">
    <property type="entry name" value="P-loop_NTPase"/>
</dbReference>
<dbReference type="PANTHER" id="PTHR43394:SF1">
    <property type="entry name" value="ATP-BINDING CASSETTE SUB-FAMILY B MEMBER 10, MITOCHONDRIAL"/>
    <property type="match status" value="1"/>
</dbReference>
<evidence type="ECO:0000313" key="11">
    <source>
        <dbReference type="EMBL" id="QDQ29367.1"/>
    </source>
</evidence>
<name>A0A516SMH9_9NEIS</name>
<dbReference type="GO" id="GO:0015421">
    <property type="term" value="F:ABC-type oligopeptide transporter activity"/>
    <property type="evidence" value="ECO:0007669"/>
    <property type="project" value="TreeGrafter"/>
</dbReference>
<dbReference type="KEGG" id="cari:FNU76_16950"/>
<evidence type="ECO:0000256" key="8">
    <source>
        <dbReference type="SAM" id="Phobius"/>
    </source>
</evidence>
<keyword evidence="7 8" id="KW-0472">Membrane</keyword>
<sequence length="609" mass="65297">MASFLRRLSGAIRPTVALLRRAAPLAVWVVVLAQLLGGVAVTAALMLTPTVLTQLFGAGADVGRMSQAVPAIALLACVYLFRLAIDAATAMARAHMGPKVHRQAEEALCRAAAGVDLASFDDAGFYDQMHRAKMRGVMHLEGATNSLVEALGAGFAVVSASVALCWLHPLLLPILLLALLPEGWAALSGARTQYAGMEKTIALSRQLEMMAELATERDAAAEIRANQAQPYVLAEHSRCALALQDHLIDLGIREARAMALGRTLSALGLAATFAALAAMLLGQWLDLAVAGTAVIAIRTAGAALARLMQVSHDLFEKTLYISDYCDFIALAARRGQPGGKLPAPQDPQRIVLDRVTFRYPGSSGAALRELSLAIEAGQTIALVGENGSGKTTLAKVIAGLLQPDEGVVSWDGIDIRQIDPKSLADRVAMVLQHPIRWPRSAKDNIRLGRYDRADPAGVALLAAAQQSRATEVINNLPKTWDTLLSREFAGGHDLSGGQWQRLAVARGLYRDAPLVIWDEPTAPLDAKAEHAVYESLRQLASRRTVILITHRLASVRNADRIYFLERGALVESGRHEELVALGGRYAELYELQSRLNGLEQASPQPAVQA</sequence>
<dbReference type="PROSITE" id="PS00211">
    <property type="entry name" value="ABC_TRANSPORTER_1"/>
    <property type="match status" value="1"/>
</dbReference>
<dbReference type="AlphaFoldDB" id="A0A516SMH9"/>
<evidence type="ECO:0000259" key="9">
    <source>
        <dbReference type="PROSITE" id="PS50893"/>
    </source>
</evidence>
<evidence type="ECO:0000256" key="4">
    <source>
        <dbReference type="ARBA" id="ARBA00022741"/>
    </source>
</evidence>
<gene>
    <name evidence="11" type="ORF">FNU76_16950</name>
</gene>
<keyword evidence="12" id="KW-1185">Reference proteome</keyword>
<evidence type="ECO:0000256" key="2">
    <source>
        <dbReference type="ARBA" id="ARBA00022475"/>
    </source>
</evidence>
<comment type="subcellular location">
    <subcellularLocation>
        <location evidence="1">Cell membrane</location>
        <topology evidence="1">Multi-pass membrane protein</topology>
    </subcellularLocation>
</comment>
<dbReference type="PANTHER" id="PTHR43394">
    <property type="entry name" value="ATP-DEPENDENT PERMEASE MDL1, MITOCHONDRIAL"/>
    <property type="match status" value="1"/>
</dbReference>
<dbReference type="InterPro" id="IPR017871">
    <property type="entry name" value="ABC_transporter-like_CS"/>
</dbReference>
<dbReference type="Pfam" id="PF00005">
    <property type="entry name" value="ABC_tran"/>
    <property type="match status" value="1"/>
</dbReference>